<dbReference type="EMBL" id="JARKIK010000093">
    <property type="protein sequence ID" value="KAK8722862.1"/>
    <property type="molecule type" value="Genomic_DNA"/>
</dbReference>
<sequence length="222" mass="25354">NNNILITVNTVVFHQHFPRFFTFINLLSCVICCWSIASVMSSTKKDEKPKPEDAKKDKDKEKEKEKVDKAKAEKKKVPTKVQLEKWSSSINSLLADPEGVAVFREFLVELEADGEEGEHTKYIDFYMECEEYKARFKALEDKAKEIFDEYLADAAHQLVLLQVGADKEVGTSGKSVEIGDKLEEEGLEGVTIFDEPQRKVKQKLADGLYINFCLNIKNRLKL</sequence>
<dbReference type="SMART" id="SM00315">
    <property type="entry name" value="RGS"/>
    <property type="match status" value="1"/>
</dbReference>
<dbReference type="Proteomes" id="UP001445076">
    <property type="component" value="Unassembled WGS sequence"/>
</dbReference>
<keyword evidence="2" id="KW-1133">Transmembrane helix</keyword>
<proteinExistence type="predicted"/>
<feature type="non-terminal residue" evidence="4">
    <location>
        <position position="1"/>
    </location>
</feature>
<protein>
    <recommendedName>
        <fullName evidence="3">RGS domain-containing protein</fullName>
    </recommendedName>
</protein>
<comment type="caution">
    <text evidence="4">The sequence shown here is derived from an EMBL/GenBank/DDBJ whole genome shotgun (WGS) entry which is preliminary data.</text>
</comment>
<dbReference type="PRINTS" id="PR01301">
    <property type="entry name" value="RGSPROTEIN"/>
</dbReference>
<dbReference type="SUPFAM" id="SSF48097">
    <property type="entry name" value="Regulator of G-protein signaling, RGS"/>
    <property type="match status" value="1"/>
</dbReference>
<keyword evidence="2" id="KW-0472">Membrane</keyword>
<evidence type="ECO:0000259" key="3">
    <source>
        <dbReference type="PROSITE" id="PS50132"/>
    </source>
</evidence>
<dbReference type="InterPro" id="IPR016137">
    <property type="entry name" value="RGS"/>
</dbReference>
<evidence type="ECO:0000313" key="4">
    <source>
        <dbReference type="EMBL" id="KAK8722862.1"/>
    </source>
</evidence>
<dbReference type="PROSITE" id="PS50132">
    <property type="entry name" value="RGS"/>
    <property type="match status" value="1"/>
</dbReference>
<dbReference type="InterPro" id="IPR044926">
    <property type="entry name" value="RGS_subdomain_2"/>
</dbReference>
<dbReference type="Pfam" id="PF00615">
    <property type="entry name" value="RGS"/>
    <property type="match status" value="1"/>
</dbReference>
<feature type="transmembrane region" description="Helical" evidence="2">
    <location>
        <begin position="20"/>
        <end position="40"/>
    </location>
</feature>
<evidence type="ECO:0000256" key="2">
    <source>
        <dbReference type="SAM" id="Phobius"/>
    </source>
</evidence>
<evidence type="ECO:0000313" key="5">
    <source>
        <dbReference type="Proteomes" id="UP001445076"/>
    </source>
</evidence>
<dbReference type="InterPro" id="IPR036305">
    <property type="entry name" value="RGS_sf"/>
</dbReference>
<dbReference type="AlphaFoldDB" id="A0AAW0W0X0"/>
<accession>A0AAW0W0X0</accession>
<dbReference type="Gene3D" id="1.10.167.10">
    <property type="entry name" value="Regulator of G-protein Signalling 4, domain 2"/>
    <property type="match status" value="1"/>
</dbReference>
<name>A0AAW0W0X0_CHEQU</name>
<dbReference type="PANTHER" id="PTHR10845:SF192">
    <property type="entry name" value="DOUBLE HIT, ISOFORM B"/>
    <property type="match status" value="1"/>
</dbReference>
<feature type="compositionally biased region" description="Basic and acidic residues" evidence="1">
    <location>
        <begin position="44"/>
        <end position="71"/>
    </location>
</feature>
<feature type="region of interest" description="Disordered" evidence="1">
    <location>
        <begin position="44"/>
        <end position="73"/>
    </location>
</feature>
<organism evidence="4 5">
    <name type="scientific">Cherax quadricarinatus</name>
    <name type="common">Australian red claw crayfish</name>
    <dbReference type="NCBI Taxonomy" id="27406"/>
    <lineage>
        <taxon>Eukaryota</taxon>
        <taxon>Metazoa</taxon>
        <taxon>Ecdysozoa</taxon>
        <taxon>Arthropoda</taxon>
        <taxon>Crustacea</taxon>
        <taxon>Multicrustacea</taxon>
        <taxon>Malacostraca</taxon>
        <taxon>Eumalacostraca</taxon>
        <taxon>Eucarida</taxon>
        <taxon>Decapoda</taxon>
        <taxon>Pleocyemata</taxon>
        <taxon>Astacidea</taxon>
        <taxon>Parastacoidea</taxon>
        <taxon>Parastacidae</taxon>
        <taxon>Cherax</taxon>
    </lineage>
</organism>
<feature type="domain" description="RGS" evidence="3">
    <location>
        <begin position="89"/>
        <end position="212"/>
    </location>
</feature>
<keyword evidence="2" id="KW-0812">Transmembrane</keyword>
<gene>
    <name evidence="4" type="ORF">OTU49_012091</name>
</gene>
<keyword evidence="5" id="KW-1185">Reference proteome</keyword>
<dbReference type="PANTHER" id="PTHR10845">
    <property type="entry name" value="REGULATOR OF G PROTEIN SIGNALING"/>
    <property type="match status" value="1"/>
</dbReference>
<evidence type="ECO:0000256" key="1">
    <source>
        <dbReference type="SAM" id="MobiDB-lite"/>
    </source>
</evidence>
<reference evidence="4 5" key="1">
    <citation type="journal article" date="2024" name="BMC Genomics">
        <title>Genome assembly of redclaw crayfish (Cherax quadricarinatus) provides insights into its immune adaptation and hypoxia tolerance.</title>
        <authorList>
            <person name="Liu Z."/>
            <person name="Zheng J."/>
            <person name="Li H."/>
            <person name="Fang K."/>
            <person name="Wang S."/>
            <person name="He J."/>
            <person name="Zhou D."/>
            <person name="Weng S."/>
            <person name="Chi M."/>
            <person name="Gu Z."/>
            <person name="He J."/>
            <person name="Li F."/>
            <person name="Wang M."/>
        </authorList>
    </citation>
    <scope>NUCLEOTIDE SEQUENCE [LARGE SCALE GENOMIC DNA]</scope>
    <source>
        <strain evidence="4">ZL_2023a</strain>
    </source>
</reference>